<reference evidence="1 2" key="1">
    <citation type="submission" date="2011-02" db="EMBL/GenBank/DDBJ databases">
        <title>The Genome Sequence of Sphaeroforma arctica JP610.</title>
        <authorList>
            <consortium name="The Broad Institute Genome Sequencing Platform"/>
            <person name="Russ C."/>
            <person name="Cuomo C."/>
            <person name="Young S.K."/>
            <person name="Zeng Q."/>
            <person name="Gargeya S."/>
            <person name="Alvarado L."/>
            <person name="Berlin A."/>
            <person name="Chapman S.B."/>
            <person name="Chen Z."/>
            <person name="Freedman E."/>
            <person name="Gellesch M."/>
            <person name="Goldberg J."/>
            <person name="Griggs A."/>
            <person name="Gujja S."/>
            <person name="Heilman E."/>
            <person name="Heiman D."/>
            <person name="Howarth C."/>
            <person name="Mehta T."/>
            <person name="Neiman D."/>
            <person name="Pearson M."/>
            <person name="Roberts A."/>
            <person name="Saif S."/>
            <person name="Shea T."/>
            <person name="Shenoy N."/>
            <person name="Sisk P."/>
            <person name="Stolte C."/>
            <person name="Sykes S."/>
            <person name="White J."/>
            <person name="Yandava C."/>
            <person name="Burger G."/>
            <person name="Gray M.W."/>
            <person name="Holland P.W.H."/>
            <person name="King N."/>
            <person name="Lang F.B.F."/>
            <person name="Roger A.J."/>
            <person name="Ruiz-Trillo I."/>
            <person name="Haas B."/>
            <person name="Nusbaum C."/>
            <person name="Birren B."/>
        </authorList>
    </citation>
    <scope>NUCLEOTIDE SEQUENCE [LARGE SCALE GENOMIC DNA]</scope>
    <source>
        <strain evidence="1 2">JP610</strain>
    </source>
</reference>
<dbReference type="RefSeq" id="XP_014143844.1">
    <property type="nucleotide sequence ID" value="XM_014288369.1"/>
</dbReference>
<proteinExistence type="predicted"/>
<dbReference type="GeneID" id="25918042"/>
<protein>
    <submittedName>
        <fullName evidence="1">Uncharacterized protein</fullName>
    </submittedName>
</protein>
<evidence type="ECO:0000313" key="1">
    <source>
        <dbReference type="EMBL" id="KNC69942.1"/>
    </source>
</evidence>
<dbReference type="AlphaFoldDB" id="A0A0L0EZS3"/>
<keyword evidence="2" id="KW-1185">Reference proteome</keyword>
<dbReference type="Proteomes" id="UP000054560">
    <property type="component" value="Unassembled WGS sequence"/>
</dbReference>
<evidence type="ECO:0000313" key="2">
    <source>
        <dbReference type="Proteomes" id="UP000054560"/>
    </source>
</evidence>
<organism evidence="1 2">
    <name type="scientific">Sphaeroforma arctica JP610</name>
    <dbReference type="NCBI Taxonomy" id="667725"/>
    <lineage>
        <taxon>Eukaryota</taxon>
        <taxon>Ichthyosporea</taxon>
        <taxon>Ichthyophonida</taxon>
        <taxon>Sphaeroforma</taxon>
    </lineage>
</organism>
<dbReference type="EMBL" id="KQ252709">
    <property type="protein sequence ID" value="KNC69942.1"/>
    <property type="molecule type" value="Genomic_DNA"/>
</dbReference>
<gene>
    <name evidence="1" type="ORF">SARC_17538</name>
</gene>
<accession>A0A0L0EZS3</accession>
<feature type="non-terminal residue" evidence="1">
    <location>
        <position position="82"/>
    </location>
</feature>
<name>A0A0L0EZS3_9EUKA</name>
<sequence>MIAAHLFTKGLHLRDELKRSIQFVLTASEITALNDLLSANLAGLLSQLVMASADSPKRNADAIRALKYTAREVAAHQHEDDG</sequence>